<sequence length="48" mass="5390">MKSTAWIAAHLRTRDRRTRPISGSTPDNRVTGTPRPDPARRFSAFIAP</sequence>
<gene>
    <name evidence="2" type="ORF">KGQ19_44735</name>
</gene>
<organism evidence="2 3">
    <name type="scientific">Catenulispora pinistramenti</name>
    <dbReference type="NCBI Taxonomy" id="2705254"/>
    <lineage>
        <taxon>Bacteria</taxon>
        <taxon>Bacillati</taxon>
        <taxon>Actinomycetota</taxon>
        <taxon>Actinomycetes</taxon>
        <taxon>Catenulisporales</taxon>
        <taxon>Catenulisporaceae</taxon>
        <taxon>Catenulispora</taxon>
    </lineage>
</organism>
<evidence type="ECO:0000313" key="2">
    <source>
        <dbReference type="EMBL" id="MBS2553984.1"/>
    </source>
</evidence>
<evidence type="ECO:0000313" key="3">
    <source>
        <dbReference type="Proteomes" id="UP000730482"/>
    </source>
</evidence>
<reference evidence="2 3" key="1">
    <citation type="submission" date="2020-02" db="EMBL/GenBank/DDBJ databases">
        <title>Acidophilic actinobacteria isolated from forest soil.</title>
        <authorList>
            <person name="Golinska P."/>
        </authorList>
    </citation>
    <scope>NUCLEOTIDE SEQUENCE [LARGE SCALE GENOMIC DNA]</scope>
    <source>
        <strain evidence="2 3">NL8</strain>
    </source>
</reference>
<feature type="region of interest" description="Disordered" evidence="1">
    <location>
        <begin position="10"/>
        <end position="48"/>
    </location>
</feature>
<evidence type="ECO:0000256" key="1">
    <source>
        <dbReference type="SAM" id="MobiDB-lite"/>
    </source>
</evidence>
<accession>A0ABS5L6Z9</accession>
<name>A0ABS5L6Z9_9ACTN</name>
<feature type="compositionally biased region" description="Polar residues" evidence="1">
    <location>
        <begin position="21"/>
        <end position="31"/>
    </location>
</feature>
<dbReference type="EMBL" id="JAAFYZ010000306">
    <property type="protein sequence ID" value="MBS2553984.1"/>
    <property type="molecule type" value="Genomic_DNA"/>
</dbReference>
<proteinExistence type="predicted"/>
<protein>
    <submittedName>
        <fullName evidence="2">Uncharacterized protein</fullName>
    </submittedName>
</protein>
<keyword evidence="3" id="KW-1185">Reference proteome</keyword>
<dbReference type="Proteomes" id="UP000730482">
    <property type="component" value="Unassembled WGS sequence"/>
</dbReference>
<comment type="caution">
    <text evidence="2">The sequence shown here is derived from an EMBL/GenBank/DDBJ whole genome shotgun (WGS) entry which is preliminary data.</text>
</comment>
<dbReference type="RefSeq" id="WP_212021053.1">
    <property type="nucleotide sequence ID" value="NZ_JAAFYZ010000306.1"/>
</dbReference>